<name>A0A9W8BAL2_9FUNG</name>
<dbReference type="AlphaFoldDB" id="A0A9W8BAL2"/>
<evidence type="ECO:0000256" key="1">
    <source>
        <dbReference type="SAM" id="Phobius"/>
    </source>
</evidence>
<sequence length="318" mass="35642">MVKPELSESILDEALLPIVQPPDIEESGRRLRPRNLVPRLIRNHAHIVALVALLLLTGCVLVWSAEPSPPMHSANDAVANETTVHLRPYKDTAVHMPVFPNHAQAEYTQLGFSHIYVVHTVGHPDRLVRMTQLLQLLRITAEFVPVLDEGAEWQTRFQIYADIRQRGYRSALILDDSVDMELNIRMIMKAVHQHMPPSWDMFFPGHCGAFEGTQASVSSKLPALRVANMPICLHAHAVSFKGAARIVKHLRPSSEIMAMAIMRLKERGLLHMYSLDTPVFTPRLGTDEAKKQDRPAGNKRLAVSAINHLAVWQGSSTK</sequence>
<evidence type="ECO:0000313" key="2">
    <source>
        <dbReference type="EMBL" id="KAJ2000708.1"/>
    </source>
</evidence>
<proteinExistence type="predicted"/>
<comment type="caution">
    <text evidence="2">The sequence shown here is derived from an EMBL/GenBank/DDBJ whole genome shotgun (WGS) entry which is preliminary data.</text>
</comment>
<dbReference type="OrthoDB" id="47375at2759"/>
<protein>
    <submittedName>
        <fullName evidence="2">Uncharacterized protein</fullName>
    </submittedName>
</protein>
<dbReference type="EMBL" id="JANBQF010000495">
    <property type="protein sequence ID" value="KAJ2000708.1"/>
    <property type="molecule type" value="Genomic_DNA"/>
</dbReference>
<keyword evidence="1" id="KW-0472">Membrane</keyword>
<accession>A0A9W8BAL2</accession>
<dbReference type="Proteomes" id="UP001150907">
    <property type="component" value="Unassembled WGS sequence"/>
</dbReference>
<gene>
    <name evidence="2" type="ORF">H4R26_004485</name>
</gene>
<keyword evidence="3" id="KW-1185">Reference proteome</keyword>
<organism evidence="2 3">
    <name type="scientific">Coemansia thaxteri</name>
    <dbReference type="NCBI Taxonomy" id="2663907"/>
    <lineage>
        <taxon>Eukaryota</taxon>
        <taxon>Fungi</taxon>
        <taxon>Fungi incertae sedis</taxon>
        <taxon>Zoopagomycota</taxon>
        <taxon>Kickxellomycotina</taxon>
        <taxon>Kickxellomycetes</taxon>
        <taxon>Kickxellales</taxon>
        <taxon>Kickxellaceae</taxon>
        <taxon>Coemansia</taxon>
    </lineage>
</organism>
<feature type="transmembrane region" description="Helical" evidence="1">
    <location>
        <begin position="44"/>
        <end position="65"/>
    </location>
</feature>
<keyword evidence="1" id="KW-1133">Transmembrane helix</keyword>
<reference evidence="2" key="1">
    <citation type="submission" date="2022-07" db="EMBL/GenBank/DDBJ databases">
        <title>Phylogenomic reconstructions and comparative analyses of Kickxellomycotina fungi.</title>
        <authorList>
            <person name="Reynolds N.K."/>
            <person name="Stajich J.E."/>
            <person name="Barry K."/>
            <person name="Grigoriev I.V."/>
            <person name="Crous P."/>
            <person name="Smith M.E."/>
        </authorList>
    </citation>
    <scope>NUCLEOTIDE SEQUENCE</scope>
    <source>
        <strain evidence="2">IMI 214461</strain>
    </source>
</reference>
<evidence type="ECO:0000313" key="3">
    <source>
        <dbReference type="Proteomes" id="UP001150907"/>
    </source>
</evidence>
<keyword evidence="1" id="KW-0812">Transmembrane</keyword>